<keyword evidence="2" id="KW-1133">Transmembrane helix</keyword>
<dbReference type="PANTHER" id="PTHR15343">
    <property type="entry name" value="CD7"/>
    <property type="match status" value="1"/>
</dbReference>
<dbReference type="SUPFAM" id="SSF48726">
    <property type="entry name" value="Immunoglobulin"/>
    <property type="match status" value="1"/>
</dbReference>
<proteinExistence type="predicted"/>
<evidence type="ECO:0000256" key="3">
    <source>
        <dbReference type="SAM" id="SignalP"/>
    </source>
</evidence>
<dbReference type="GO" id="GO:0002250">
    <property type="term" value="P:adaptive immune response"/>
    <property type="evidence" value="ECO:0007669"/>
    <property type="project" value="InterPro"/>
</dbReference>
<dbReference type="Pfam" id="PF07686">
    <property type="entry name" value="V-set"/>
    <property type="match status" value="1"/>
</dbReference>
<name>A0A9D3QJ61_MEGAT</name>
<dbReference type="InterPro" id="IPR013783">
    <property type="entry name" value="Ig-like_fold"/>
</dbReference>
<keyword evidence="3" id="KW-0732">Signal</keyword>
<feature type="compositionally biased region" description="Basic and acidic residues" evidence="1">
    <location>
        <begin position="195"/>
        <end position="211"/>
    </location>
</feature>
<evidence type="ECO:0000259" key="4">
    <source>
        <dbReference type="PROSITE" id="PS50835"/>
    </source>
</evidence>
<feature type="chain" id="PRO_5039045205" description="Ig-like domain-containing protein" evidence="3">
    <location>
        <begin position="21"/>
        <end position="211"/>
    </location>
</feature>
<dbReference type="Gene3D" id="2.60.40.10">
    <property type="entry name" value="Immunoglobulins"/>
    <property type="match status" value="1"/>
</dbReference>
<gene>
    <name evidence="5" type="ORF">MATL_G00005740</name>
</gene>
<accession>A0A9D3QJ61</accession>
<keyword evidence="2" id="KW-0472">Membrane</keyword>
<dbReference type="OrthoDB" id="8436389at2759"/>
<dbReference type="InterPro" id="IPR007110">
    <property type="entry name" value="Ig-like_dom"/>
</dbReference>
<feature type="region of interest" description="Disordered" evidence="1">
    <location>
        <begin position="187"/>
        <end position="211"/>
    </location>
</feature>
<feature type="domain" description="Ig-like" evidence="4">
    <location>
        <begin position="35"/>
        <end position="126"/>
    </location>
</feature>
<dbReference type="GO" id="GO:0016020">
    <property type="term" value="C:membrane"/>
    <property type="evidence" value="ECO:0007669"/>
    <property type="project" value="InterPro"/>
</dbReference>
<dbReference type="PANTHER" id="PTHR15343:SF0">
    <property type="entry name" value="T-CELL ANTIGEN CD7"/>
    <property type="match status" value="1"/>
</dbReference>
<organism evidence="5 6">
    <name type="scientific">Megalops atlanticus</name>
    <name type="common">Tarpon</name>
    <name type="synonym">Clupea gigantea</name>
    <dbReference type="NCBI Taxonomy" id="7932"/>
    <lineage>
        <taxon>Eukaryota</taxon>
        <taxon>Metazoa</taxon>
        <taxon>Chordata</taxon>
        <taxon>Craniata</taxon>
        <taxon>Vertebrata</taxon>
        <taxon>Euteleostomi</taxon>
        <taxon>Actinopterygii</taxon>
        <taxon>Neopterygii</taxon>
        <taxon>Teleostei</taxon>
        <taxon>Elopiformes</taxon>
        <taxon>Megalopidae</taxon>
        <taxon>Megalops</taxon>
    </lineage>
</organism>
<evidence type="ECO:0000313" key="5">
    <source>
        <dbReference type="EMBL" id="KAG7491585.1"/>
    </source>
</evidence>
<dbReference type="GO" id="GO:0038023">
    <property type="term" value="F:signaling receptor activity"/>
    <property type="evidence" value="ECO:0007669"/>
    <property type="project" value="InterPro"/>
</dbReference>
<feature type="signal peptide" evidence="3">
    <location>
        <begin position="1"/>
        <end position="20"/>
    </location>
</feature>
<evidence type="ECO:0000256" key="2">
    <source>
        <dbReference type="SAM" id="Phobius"/>
    </source>
</evidence>
<evidence type="ECO:0000256" key="1">
    <source>
        <dbReference type="SAM" id="MobiDB-lite"/>
    </source>
</evidence>
<protein>
    <recommendedName>
        <fullName evidence="4">Ig-like domain-containing protein</fullName>
    </recommendedName>
</protein>
<reference evidence="5" key="1">
    <citation type="submission" date="2021-01" db="EMBL/GenBank/DDBJ databases">
        <authorList>
            <person name="Zahm M."/>
            <person name="Roques C."/>
            <person name="Cabau C."/>
            <person name="Klopp C."/>
            <person name="Donnadieu C."/>
            <person name="Jouanno E."/>
            <person name="Lampietro C."/>
            <person name="Louis A."/>
            <person name="Herpin A."/>
            <person name="Echchiki A."/>
            <person name="Berthelot C."/>
            <person name="Parey E."/>
            <person name="Roest-Crollius H."/>
            <person name="Braasch I."/>
            <person name="Postlethwait J."/>
            <person name="Bobe J."/>
            <person name="Montfort J."/>
            <person name="Bouchez O."/>
            <person name="Begum T."/>
            <person name="Mejri S."/>
            <person name="Adams A."/>
            <person name="Chen W.-J."/>
            <person name="Guiguen Y."/>
        </authorList>
    </citation>
    <scope>NUCLEOTIDE SEQUENCE</scope>
    <source>
        <strain evidence="5">YG-15Mar2019-1</strain>
        <tissue evidence="5">Brain</tissue>
    </source>
</reference>
<dbReference type="AlphaFoldDB" id="A0A9D3QJ61"/>
<dbReference type="InterPro" id="IPR013106">
    <property type="entry name" value="Ig_V-set"/>
</dbReference>
<feature type="transmembrane region" description="Helical" evidence="2">
    <location>
        <begin position="155"/>
        <end position="179"/>
    </location>
</feature>
<dbReference type="EMBL" id="JAFDVH010000001">
    <property type="protein sequence ID" value="KAG7491585.1"/>
    <property type="molecule type" value="Genomic_DNA"/>
</dbReference>
<dbReference type="InterPro" id="IPR036179">
    <property type="entry name" value="Ig-like_dom_sf"/>
</dbReference>
<keyword evidence="6" id="KW-1185">Reference proteome</keyword>
<sequence>MAIILQCIIFFVSASHYNWAAEEQRNDKMIWLKWGDSLTIQCSTTTDNYDGLYLLWGLDEETEIFFLHKETKKLTIGTKYRSRVKTEGEVNKLTITIANMTEDDSGVYWCKYRHINEAMGNTDRAKGNGSSLVVVRGVYKPCPPGDGTPVMTPTLVTVTAISAGSVFLLCVVIIFIWLVPRVQKSSAKKRRVQPRRNDSVYEDMRRTHLSH</sequence>
<comment type="caution">
    <text evidence="5">The sequence shown here is derived from an EMBL/GenBank/DDBJ whole genome shotgun (WGS) entry which is preliminary data.</text>
</comment>
<dbReference type="PROSITE" id="PS50835">
    <property type="entry name" value="IG_LIKE"/>
    <property type="match status" value="1"/>
</dbReference>
<dbReference type="InterPro" id="IPR039090">
    <property type="entry name" value="CD7"/>
</dbReference>
<evidence type="ECO:0000313" key="6">
    <source>
        <dbReference type="Proteomes" id="UP001046870"/>
    </source>
</evidence>
<dbReference type="Proteomes" id="UP001046870">
    <property type="component" value="Chromosome 1"/>
</dbReference>
<keyword evidence="2" id="KW-0812">Transmembrane</keyword>